<organism evidence="1 2">
    <name type="scientific">Streptomyces beihaiensis</name>
    <dbReference type="NCBI Taxonomy" id="2984495"/>
    <lineage>
        <taxon>Bacteria</taxon>
        <taxon>Bacillati</taxon>
        <taxon>Actinomycetota</taxon>
        <taxon>Actinomycetes</taxon>
        <taxon>Kitasatosporales</taxon>
        <taxon>Streptomycetaceae</taxon>
        <taxon>Streptomyces</taxon>
    </lineage>
</organism>
<dbReference type="Proteomes" id="UP001163064">
    <property type="component" value="Unassembled WGS sequence"/>
</dbReference>
<evidence type="ECO:0000313" key="1">
    <source>
        <dbReference type="EMBL" id="MCX3063886.1"/>
    </source>
</evidence>
<evidence type="ECO:0008006" key="3">
    <source>
        <dbReference type="Google" id="ProtNLM"/>
    </source>
</evidence>
<dbReference type="RefSeq" id="WP_266605202.1">
    <property type="nucleotide sequence ID" value="NZ_JAPHNL010000325.1"/>
</dbReference>
<protein>
    <recommendedName>
        <fullName evidence="3">Knr4/Smi1-like domain-containing protein</fullName>
    </recommendedName>
</protein>
<evidence type="ECO:0000313" key="2">
    <source>
        <dbReference type="Proteomes" id="UP001163064"/>
    </source>
</evidence>
<accession>A0ABT3U5F6</accession>
<proteinExistence type="predicted"/>
<sequence>MEKLYANRFMPGGCDPPGRPDDPFWRNEWIPFVSDQDGWTGKFIDVRDERIGRWFVGETTITGECASLADYFDSVAEMLMRIADGNHPVCGVAEGRLVWS</sequence>
<comment type="caution">
    <text evidence="1">The sequence shown here is derived from an EMBL/GenBank/DDBJ whole genome shotgun (WGS) entry which is preliminary data.</text>
</comment>
<gene>
    <name evidence="1" type="ORF">OFY01_29850</name>
</gene>
<keyword evidence="2" id="KW-1185">Reference proteome</keyword>
<name>A0ABT3U5F6_9ACTN</name>
<reference evidence="1" key="1">
    <citation type="submission" date="2022-10" db="EMBL/GenBank/DDBJ databases">
        <title>Streptomyces beihaiensis sp. nov., a chitin degrading actinobacterium, isolated from shrimp pond soil.</title>
        <authorList>
            <person name="Xie J."/>
            <person name="Shen N."/>
        </authorList>
    </citation>
    <scope>NUCLEOTIDE SEQUENCE</scope>
    <source>
        <strain evidence="1">GXMU-J5</strain>
    </source>
</reference>
<dbReference type="EMBL" id="JAPHNL010000325">
    <property type="protein sequence ID" value="MCX3063886.1"/>
    <property type="molecule type" value="Genomic_DNA"/>
</dbReference>